<evidence type="ECO:0000313" key="2">
    <source>
        <dbReference type="Proteomes" id="UP001143509"/>
    </source>
</evidence>
<sequence length="114" mass="12877">MTPVVFEHSGVRAYEVQGDYMAPTLRSGDFLMVRHARGYDGEGVYILDFRGDGGAAYRAERVPVMGRREVRICHDNPAYSRHVIGLDEFNDVVRAKVVAEVRMKVSRAQLMEMA</sequence>
<name>A0ABQ5TE31_9CAUL</name>
<keyword evidence="2" id="KW-1185">Reference proteome</keyword>
<proteinExistence type="predicted"/>
<protein>
    <recommendedName>
        <fullName evidence="3">S24 family peptidase</fullName>
    </recommendedName>
</protein>
<evidence type="ECO:0000313" key="1">
    <source>
        <dbReference type="EMBL" id="GLK49513.1"/>
    </source>
</evidence>
<dbReference type="SUPFAM" id="SSF51306">
    <property type="entry name" value="LexA/Signal peptidase"/>
    <property type="match status" value="1"/>
</dbReference>
<accession>A0ABQ5TE31</accession>
<gene>
    <name evidence="1" type="ORF">GCM10017620_24860</name>
</gene>
<dbReference type="Proteomes" id="UP001143509">
    <property type="component" value="Unassembled WGS sequence"/>
</dbReference>
<dbReference type="EMBL" id="BSFD01000009">
    <property type="protein sequence ID" value="GLK49513.1"/>
    <property type="molecule type" value="Genomic_DNA"/>
</dbReference>
<comment type="caution">
    <text evidence="1">The sequence shown here is derived from an EMBL/GenBank/DDBJ whole genome shotgun (WGS) entry which is preliminary data.</text>
</comment>
<dbReference type="RefSeq" id="WP_271165709.1">
    <property type="nucleotide sequence ID" value="NZ_BSFD01000009.1"/>
</dbReference>
<dbReference type="InterPro" id="IPR036286">
    <property type="entry name" value="LexA/Signal_pep-like_sf"/>
</dbReference>
<organism evidence="1 2">
    <name type="scientific">Brevundimonas intermedia</name>
    <dbReference type="NCBI Taxonomy" id="74315"/>
    <lineage>
        <taxon>Bacteria</taxon>
        <taxon>Pseudomonadati</taxon>
        <taxon>Pseudomonadota</taxon>
        <taxon>Alphaproteobacteria</taxon>
        <taxon>Caulobacterales</taxon>
        <taxon>Caulobacteraceae</taxon>
        <taxon>Brevundimonas</taxon>
    </lineage>
</organism>
<reference evidence="1" key="2">
    <citation type="submission" date="2023-01" db="EMBL/GenBank/DDBJ databases">
        <authorList>
            <person name="Sun Q."/>
            <person name="Evtushenko L."/>
        </authorList>
    </citation>
    <scope>NUCLEOTIDE SEQUENCE</scope>
    <source>
        <strain evidence="1">VKM B-1499</strain>
    </source>
</reference>
<reference evidence="1" key="1">
    <citation type="journal article" date="2014" name="Int. J. Syst. Evol. Microbiol.">
        <title>Complete genome of a new Firmicutes species belonging to the dominant human colonic microbiota ('Ruminococcus bicirculans') reveals two chromosomes and a selective capacity to utilize plant glucans.</title>
        <authorList>
            <consortium name="NISC Comparative Sequencing Program"/>
            <person name="Wegmann U."/>
            <person name="Louis P."/>
            <person name="Goesmann A."/>
            <person name="Henrissat B."/>
            <person name="Duncan S.H."/>
            <person name="Flint H.J."/>
        </authorList>
    </citation>
    <scope>NUCLEOTIDE SEQUENCE</scope>
    <source>
        <strain evidence="1">VKM B-1499</strain>
    </source>
</reference>
<evidence type="ECO:0008006" key="3">
    <source>
        <dbReference type="Google" id="ProtNLM"/>
    </source>
</evidence>
<dbReference type="Gene3D" id="2.10.109.10">
    <property type="entry name" value="Umud Fragment, subunit A"/>
    <property type="match status" value="1"/>
</dbReference>